<dbReference type="InterPro" id="IPR009030">
    <property type="entry name" value="Growth_fac_rcpt_cys_sf"/>
</dbReference>
<dbReference type="GO" id="GO:0003938">
    <property type="term" value="F:IMP dehydrogenase activity"/>
    <property type="evidence" value="ECO:0007669"/>
    <property type="project" value="UniProtKB-EC"/>
</dbReference>
<evidence type="ECO:0000313" key="8">
    <source>
        <dbReference type="Proteomes" id="UP000008983"/>
    </source>
</evidence>
<dbReference type="EC" id="3.4.21.75" evidence="7"/>
<evidence type="ECO:0000256" key="1">
    <source>
        <dbReference type="ARBA" id="ARBA00006750"/>
    </source>
</evidence>
<dbReference type="InterPro" id="IPR001368">
    <property type="entry name" value="TNFR/NGFR_Cys_rich_reg"/>
</dbReference>
<organism evidence="7 8">
    <name type="scientific">Ichthyophthirius multifiliis</name>
    <name type="common">White spot disease agent</name>
    <name type="synonym">Ich</name>
    <dbReference type="NCBI Taxonomy" id="5932"/>
    <lineage>
        <taxon>Eukaryota</taxon>
        <taxon>Sar</taxon>
        <taxon>Alveolata</taxon>
        <taxon>Ciliophora</taxon>
        <taxon>Intramacronucleata</taxon>
        <taxon>Oligohymenophorea</taxon>
        <taxon>Hymenostomatida</taxon>
        <taxon>Ophryoglenina</taxon>
        <taxon>Ichthyophthirius</taxon>
    </lineage>
</organism>
<dbReference type="OMA" id="MIFRITI"/>
<dbReference type="EC" id="1.1.1.205" evidence="7"/>
<evidence type="ECO:0000256" key="3">
    <source>
        <dbReference type="ARBA" id="ARBA00023122"/>
    </source>
</evidence>
<dbReference type="Proteomes" id="UP000008983">
    <property type="component" value="Unassembled WGS sequence"/>
</dbReference>
<dbReference type="CDD" id="cd02205">
    <property type="entry name" value="CBS_pair_SF"/>
    <property type="match status" value="1"/>
</dbReference>
<name>G0QTU4_ICHMU</name>
<dbReference type="OrthoDB" id="286637at2759"/>
<evidence type="ECO:0000313" key="7">
    <source>
        <dbReference type="EMBL" id="EGR31361.1"/>
    </source>
</evidence>
<dbReference type="EC" id="3.4.24.86" evidence="7"/>
<dbReference type="eggNOG" id="KOG1764">
    <property type="taxonomic scope" value="Eukaryota"/>
</dbReference>
<dbReference type="SMART" id="SM00181">
    <property type="entry name" value="EGF"/>
    <property type="match status" value="7"/>
</dbReference>
<dbReference type="PROSITE" id="PS51371">
    <property type="entry name" value="CBS"/>
    <property type="match status" value="1"/>
</dbReference>
<dbReference type="SMART" id="SM00261">
    <property type="entry name" value="FU"/>
    <property type="match status" value="10"/>
</dbReference>
<dbReference type="InterPro" id="IPR050511">
    <property type="entry name" value="AMPK_gamma/SDS23_families"/>
</dbReference>
<feature type="domain" description="CBS" evidence="6">
    <location>
        <begin position="805"/>
        <end position="864"/>
    </location>
</feature>
<dbReference type="RefSeq" id="XP_004034847.1">
    <property type="nucleotide sequence ID" value="XM_004034799.1"/>
</dbReference>
<sequence>GDKCVACPEGTFKLNNSDRICTKCMKGCISCTNGTSCTKCDKEICTSCDPTIFLQTKDSTCVEVCDSNQYLDTSVVNMHKCMNCNIICLTCKDAISCKSCADGKFLNTSTLLREECDNSCATCEDGTDKTKCLSCSSPLYLQQLEKKQRHGMLSRLLSEFFQNLLRMQHILCYMQKWNFLCLTCYEPQYLQTNETCADSCLPNEYPDITKTCQPCELTCLTCVDRSSCSTCADGMYLDSVTKYCNPCTTVNCKICDDNPSNQCTECDQFYYLTQDNKCVNNCQQDQHNTYGDDQRKCQPCNATCLTCSNAISCDQCNVGYYVNTKSGLCEKCNDNCQTCEDGIVDNQCVTCNNHQVLLQTKKCADNCDSKQYLDVNKICQQCDPSCNSCSNSNTCDTCVEGRYLEISTSKCELCDLNCKACIEKDKCQSCVQNYFLNQNKQCKQECDQQTFPDSNGICQPCPSNCLNCRQSNECTECFQEFYLSNRLCIKEVVCSGNTYFEQNQCKTECSKKNFKNSMNNRCDPCHVTCKKCTEANKCLECENELILNDDGKCEKKQVQVQEQQIHKETHEETHEETHKETLEETLEETHQETHQEETHEETHQEIYIETHKETHKETSVISKSNNMGEAQFKPKVAKSQIINVDNQVVLQVGSKVNKRQSVVLLIMNMIKNDVIQQQQNGITYLKQRRIESYRNSIHAFLNENKVYDCLPKNSQVVVIDKNFSCLEAINLVVKNDFEEALIWNQDTAQFDGIITYSDIVNIILKGYKNVVLEQNQQNHKQTLLKDLQKLNVRGWLRVLNQEKYEYKKLITVNLEAPLQEACTKMIEQKIHRILVIDNESQLVVGILTYKDILLFLVRNLTQDFNNDSYNNSYDLQIQSISKQVNSNQHVLSFNYNDSTYNCFDTMMNKWKISSVPITGENNVYKGLIHRRDIVFIWKNQDFAIVFFQTA</sequence>
<keyword evidence="3 4" id="KW-0129">CBS domain</keyword>
<proteinExistence type="inferred from homology"/>
<dbReference type="InParanoid" id="G0QTU4"/>
<dbReference type="PANTHER" id="PTHR13780">
    <property type="entry name" value="AMP-ACTIVATED PROTEIN KINASE, GAMMA REGULATORY SUBUNIT"/>
    <property type="match status" value="1"/>
</dbReference>
<keyword evidence="7" id="KW-0378">Hydrolase</keyword>
<dbReference type="PANTHER" id="PTHR13780:SF35">
    <property type="entry name" value="LD22662P"/>
    <property type="match status" value="1"/>
</dbReference>
<dbReference type="EMBL" id="GL983878">
    <property type="protein sequence ID" value="EGR31361.1"/>
    <property type="molecule type" value="Genomic_DNA"/>
</dbReference>
<dbReference type="SMART" id="SM00116">
    <property type="entry name" value="CBS"/>
    <property type="match status" value="2"/>
</dbReference>
<dbReference type="eggNOG" id="KOG3525">
    <property type="taxonomic scope" value="Eukaryota"/>
</dbReference>
<dbReference type="InterPro" id="IPR006212">
    <property type="entry name" value="Furin_repeat"/>
</dbReference>
<dbReference type="GeneID" id="14907502"/>
<dbReference type="STRING" id="857967.G0QTU4"/>
<accession>G0QTU4</accession>
<keyword evidence="8" id="KW-1185">Reference proteome</keyword>
<dbReference type="SUPFAM" id="SSF57184">
    <property type="entry name" value="Growth factor receptor domain"/>
    <property type="match status" value="5"/>
</dbReference>
<evidence type="ECO:0000256" key="2">
    <source>
        <dbReference type="ARBA" id="ARBA00022737"/>
    </source>
</evidence>
<dbReference type="AlphaFoldDB" id="G0QTU4"/>
<evidence type="ECO:0000256" key="5">
    <source>
        <dbReference type="SAM" id="MobiDB-lite"/>
    </source>
</evidence>
<evidence type="ECO:0000256" key="4">
    <source>
        <dbReference type="PROSITE-ProRule" id="PRU00703"/>
    </source>
</evidence>
<dbReference type="InterPro" id="IPR000644">
    <property type="entry name" value="CBS_dom"/>
</dbReference>
<feature type="region of interest" description="Disordered" evidence="5">
    <location>
        <begin position="564"/>
        <end position="584"/>
    </location>
</feature>
<evidence type="ECO:0000259" key="6">
    <source>
        <dbReference type="PROSITE" id="PS51371"/>
    </source>
</evidence>
<dbReference type="Pfam" id="PF00571">
    <property type="entry name" value="CBS"/>
    <property type="match status" value="2"/>
</dbReference>
<dbReference type="GO" id="GO:0004252">
    <property type="term" value="F:serine-type endopeptidase activity"/>
    <property type="evidence" value="ECO:0007669"/>
    <property type="project" value="UniProtKB-EC"/>
</dbReference>
<dbReference type="InterPro" id="IPR000742">
    <property type="entry name" value="EGF"/>
</dbReference>
<feature type="non-terminal residue" evidence="7">
    <location>
        <position position="1"/>
    </location>
</feature>
<reference evidence="7 8" key="1">
    <citation type="submission" date="2011-07" db="EMBL/GenBank/DDBJ databases">
        <authorList>
            <person name="Coyne R."/>
            <person name="Brami D."/>
            <person name="Johnson J."/>
            <person name="Hostetler J."/>
            <person name="Hannick L."/>
            <person name="Clark T."/>
            <person name="Cassidy-Hanley D."/>
            <person name="Inman J."/>
        </authorList>
    </citation>
    <scope>NUCLEOTIDE SEQUENCE [LARGE SCALE GENOMIC DNA]</scope>
    <source>
        <strain evidence="7 8">G5</strain>
    </source>
</reference>
<dbReference type="Gene3D" id="2.10.220.10">
    <property type="entry name" value="Hormone Receptor, Insulin-like Growth Factor Receptor 1, Chain A, domain 2"/>
    <property type="match status" value="6"/>
</dbReference>
<keyword evidence="7" id="KW-0560">Oxidoreductase</keyword>
<keyword evidence="2" id="KW-0677">Repeat</keyword>
<comment type="similarity">
    <text evidence="1">Belongs to the 5'-AMP-activated protein kinase gamma subunit family.</text>
</comment>
<protein>
    <submittedName>
        <fullName evidence="7">Zinc finger lsd1 subclass family protein, putative</fullName>
        <ecNumber evidence="7">1.1.1.205</ecNumber>
        <ecNumber evidence="7">3.4.21.75</ecNumber>
        <ecNumber evidence="7">3.4.24.86</ecNumber>
    </submittedName>
</protein>
<gene>
    <name evidence="7" type="ORF">IMG5_111830</name>
</gene>
<dbReference type="Gene3D" id="3.10.580.10">
    <property type="entry name" value="CBS-domain"/>
    <property type="match status" value="1"/>
</dbReference>
<dbReference type="PROSITE" id="PS00652">
    <property type="entry name" value="TNFR_NGFR_1"/>
    <property type="match status" value="1"/>
</dbReference>
<dbReference type="SUPFAM" id="SSF54631">
    <property type="entry name" value="CBS-domain pair"/>
    <property type="match status" value="2"/>
</dbReference>
<dbReference type="InterPro" id="IPR046342">
    <property type="entry name" value="CBS_dom_sf"/>
</dbReference>